<evidence type="ECO:0000256" key="1">
    <source>
        <dbReference type="ARBA" id="ARBA00022614"/>
    </source>
</evidence>
<keyword evidence="3" id="KW-0472">Membrane</keyword>
<organism evidence="4 5">
    <name type="scientific">Oncorhynchus tshawytscha</name>
    <name type="common">Chinook salmon</name>
    <name type="synonym">Salmo tshawytscha</name>
    <dbReference type="NCBI Taxonomy" id="74940"/>
    <lineage>
        <taxon>Eukaryota</taxon>
        <taxon>Metazoa</taxon>
        <taxon>Chordata</taxon>
        <taxon>Craniata</taxon>
        <taxon>Vertebrata</taxon>
        <taxon>Euteleostomi</taxon>
        <taxon>Actinopterygii</taxon>
        <taxon>Neopterygii</taxon>
        <taxon>Teleostei</taxon>
        <taxon>Protacanthopterygii</taxon>
        <taxon>Salmoniformes</taxon>
        <taxon>Salmonidae</taxon>
        <taxon>Salmoninae</taxon>
        <taxon>Oncorhynchus</taxon>
    </lineage>
</organism>
<dbReference type="GO" id="GO:0005615">
    <property type="term" value="C:extracellular space"/>
    <property type="evidence" value="ECO:0007669"/>
    <property type="project" value="TreeGrafter"/>
</dbReference>
<dbReference type="InterPro" id="IPR050333">
    <property type="entry name" value="SLRP"/>
</dbReference>
<reference evidence="4" key="2">
    <citation type="submission" date="2025-08" db="UniProtKB">
        <authorList>
            <consortium name="Ensembl"/>
        </authorList>
    </citation>
    <scope>IDENTIFICATION</scope>
</reference>
<dbReference type="InterPro" id="IPR001611">
    <property type="entry name" value="Leu-rich_rpt"/>
</dbReference>
<keyword evidence="2" id="KW-0677">Repeat</keyword>
<dbReference type="InterPro" id="IPR032675">
    <property type="entry name" value="LRR_dom_sf"/>
</dbReference>
<keyword evidence="3" id="KW-0812">Transmembrane</keyword>
<feature type="transmembrane region" description="Helical" evidence="3">
    <location>
        <begin position="513"/>
        <end position="535"/>
    </location>
</feature>
<protein>
    <submittedName>
        <fullName evidence="4">Uncharacterized protein</fullName>
    </submittedName>
</protein>
<keyword evidence="1" id="KW-0433">Leucine-rich repeat</keyword>
<keyword evidence="3" id="KW-1133">Transmembrane helix</keyword>
<reference evidence="4" key="3">
    <citation type="submission" date="2025-09" db="UniProtKB">
        <authorList>
            <consortium name="Ensembl"/>
        </authorList>
    </citation>
    <scope>IDENTIFICATION</scope>
</reference>
<dbReference type="AlphaFoldDB" id="A0AAZ3P4G4"/>
<dbReference type="SUPFAM" id="SSF52058">
    <property type="entry name" value="L domain-like"/>
    <property type="match status" value="1"/>
</dbReference>
<proteinExistence type="predicted"/>
<dbReference type="Ensembl" id="ENSOTST00005122035.1">
    <property type="protein sequence ID" value="ENSOTSP00005111435.1"/>
    <property type="gene ID" value="ENSOTSG00005074070.1"/>
</dbReference>
<evidence type="ECO:0000256" key="3">
    <source>
        <dbReference type="SAM" id="Phobius"/>
    </source>
</evidence>
<sequence>MLLINIRFSWGYGCKGCQANYNDPTTIWCRSQTIVNVSDALQTIPKNATKINLSKNKIQNSPPETFLKFRHLGVLTRDQNKIASLSGGEFKGLHILYFRNISRNNSVIKVDFLPNIESADISMNKLQSVQNGVYNTISLSWLSLLGNNIDHLSGFPALSGIFAHNHRLKLLLLMGIETEFLAGIQMETKKTLSMVAFSFSLERSHFTIWGLPDVTDNLSRVEINLERSKLPPNVSFLFELSTPNVVVFEKANLRDLGESQLVQDGSKMKILYLVDCGLKEISHKALRVFKLYNLMITNRSKIQELNPRWLLPLRNFYMLYSVLRYITNQPFSKHSRLAKLDLGLIIKYIEEGSFQDLENLDCLDLGRQHSALEYVELSYQGPGGDGVEHFGPGFFTDTVLHPLKSLEMLTFYKTDLDPLPDILLPPGNSLKVLLIQSNHLHVLEISLFDNLPMLLFLDISDNPLYCPPQMPGSKALNDPTVHIVHIYDRHCDNMGTSHYMRELDDKACFYDQFFHSLFLATFLLDLVTVTMCLIWHNQKCAIYYLLLPRPRLRRHKAAGKVVTRDFLRSEWWPWSSRWPVRLLCERSDVLLMVFLKEIPVSLLTLDERDQEMFWIRLENALRESTQEEYDGDELAMLTG</sequence>
<evidence type="ECO:0000256" key="2">
    <source>
        <dbReference type="ARBA" id="ARBA00022737"/>
    </source>
</evidence>
<evidence type="ECO:0000313" key="4">
    <source>
        <dbReference type="Ensembl" id="ENSOTSP00005111435.1"/>
    </source>
</evidence>
<gene>
    <name evidence="4" type="primary">TLR2</name>
</gene>
<dbReference type="GeneTree" id="ENSGT01120000277661"/>
<dbReference type="PANTHER" id="PTHR45712:SF22">
    <property type="entry name" value="INSULIN-LIKE GROWTH FACTOR-BINDING PROTEIN COMPLEX ACID LABILE SUBUNIT"/>
    <property type="match status" value="1"/>
</dbReference>
<keyword evidence="5" id="KW-1185">Reference proteome</keyword>
<evidence type="ECO:0000313" key="5">
    <source>
        <dbReference type="Proteomes" id="UP000694402"/>
    </source>
</evidence>
<dbReference type="Gene3D" id="3.80.10.10">
    <property type="entry name" value="Ribonuclease Inhibitor"/>
    <property type="match status" value="3"/>
</dbReference>
<dbReference type="Proteomes" id="UP000694402">
    <property type="component" value="Unassembled WGS sequence"/>
</dbReference>
<reference evidence="5" key="1">
    <citation type="journal article" date="2018" name="PLoS ONE">
        <title>Chinook salmon (Oncorhynchus tshawytscha) genome and transcriptome.</title>
        <authorList>
            <person name="Christensen K.A."/>
            <person name="Leong J.S."/>
            <person name="Sakhrani D."/>
            <person name="Biagi C.A."/>
            <person name="Minkley D.R."/>
            <person name="Withler R.E."/>
            <person name="Rondeau E.B."/>
            <person name="Koop B.F."/>
            <person name="Devlin R.H."/>
        </authorList>
    </citation>
    <scope>NUCLEOTIDE SEQUENCE [LARGE SCALE GENOMIC DNA]</scope>
</reference>
<dbReference type="PANTHER" id="PTHR45712">
    <property type="entry name" value="AGAP008170-PA"/>
    <property type="match status" value="1"/>
</dbReference>
<accession>A0AAZ3P4G4</accession>
<dbReference type="PROSITE" id="PS51450">
    <property type="entry name" value="LRR"/>
    <property type="match status" value="1"/>
</dbReference>
<name>A0AAZ3P4G4_ONCTS</name>